<evidence type="ECO:0000256" key="4">
    <source>
        <dbReference type="ARBA" id="ARBA00022989"/>
    </source>
</evidence>
<keyword evidence="3 6" id="KW-0812">Transmembrane</keyword>
<dbReference type="GO" id="GO:0005886">
    <property type="term" value="C:plasma membrane"/>
    <property type="evidence" value="ECO:0007669"/>
    <property type="project" value="TreeGrafter"/>
</dbReference>
<gene>
    <name evidence="8" type="ORF">IAC53_02005</name>
</gene>
<dbReference type="Pfam" id="PF04138">
    <property type="entry name" value="GtrA_DPMS_TM"/>
    <property type="match status" value="1"/>
</dbReference>
<accession>A0A9D1LCC2</accession>
<dbReference type="AlphaFoldDB" id="A0A9D1LCC2"/>
<feature type="transmembrane region" description="Helical" evidence="6">
    <location>
        <begin position="124"/>
        <end position="141"/>
    </location>
</feature>
<reference evidence="8" key="1">
    <citation type="submission" date="2020-10" db="EMBL/GenBank/DDBJ databases">
        <authorList>
            <person name="Gilroy R."/>
        </authorList>
    </citation>
    <scope>NUCLEOTIDE SEQUENCE</scope>
    <source>
        <strain evidence="8">ChiGjej1B1-19959</strain>
    </source>
</reference>
<reference evidence="8" key="2">
    <citation type="journal article" date="2021" name="PeerJ">
        <title>Extensive microbial diversity within the chicken gut microbiome revealed by metagenomics and culture.</title>
        <authorList>
            <person name="Gilroy R."/>
            <person name="Ravi A."/>
            <person name="Getino M."/>
            <person name="Pursley I."/>
            <person name="Horton D.L."/>
            <person name="Alikhan N.F."/>
            <person name="Baker D."/>
            <person name="Gharbi K."/>
            <person name="Hall N."/>
            <person name="Watson M."/>
            <person name="Adriaenssens E.M."/>
            <person name="Foster-Nyarko E."/>
            <person name="Jarju S."/>
            <person name="Secka A."/>
            <person name="Antonio M."/>
            <person name="Oren A."/>
            <person name="Chaudhuri R.R."/>
            <person name="La Ragione R."/>
            <person name="Hildebrand F."/>
            <person name="Pallen M.J."/>
        </authorList>
    </citation>
    <scope>NUCLEOTIDE SEQUENCE</scope>
    <source>
        <strain evidence="8">ChiGjej1B1-19959</strain>
    </source>
</reference>
<evidence type="ECO:0000256" key="2">
    <source>
        <dbReference type="ARBA" id="ARBA00009399"/>
    </source>
</evidence>
<evidence type="ECO:0000313" key="8">
    <source>
        <dbReference type="EMBL" id="HIU35368.1"/>
    </source>
</evidence>
<dbReference type="PANTHER" id="PTHR38459:SF5">
    <property type="entry name" value="CELL WALL TEICHOIC ACID GLYCOSYLATION PROTEIN GTCA"/>
    <property type="match status" value="1"/>
</dbReference>
<comment type="subcellular location">
    <subcellularLocation>
        <location evidence="1">Membrane</location>
        <topology evidence="1">Multi-pass membrane protein</topology>
    </subcellularLocation>
</comment>
<comment type="caution">
    <text evidence="8">The sequence shown here is derived from an EMBL/GenBank/DDBJ whole genome shotgun (WGS) entry which is preliminary data.</text>
</comment>
<feature type="transmembrane region" description="Helical" evidence="6">
    <location>
        <begin position="40"/>
        <end position="60"/>
    </location>
</feature>
<evidence type="ECO:0000256" key="5">
    <source>
        <dbReference type="ARBA" id="ARBA00023136"/>
    </source>
</evidence>
<sequence>MHKLRSLLQKHREFLLYIVFGVLTTVVNYIVYFLCKALELSYSPATVIAWIAAVVFAYIVNRIWVFQSRASGARAIAREAVLFVGARLFSLVLELAVMFVGMDLLHAGSFVLAAFGRTLPAGEFLTKTAAQVIVVLTNYVFSKLVIFRRKASEANSQQKK</sequence>
<evidence type="ECO:0000256" key="6">
    <source>
        <dbReference type="SAM" id="Phobius"/>
    </source>
</evidence>
<proteinExistence type="inferred from homology"/>
<dbReference type="InterPro" id="IPR051401">
    <property type="entry name" value="GtrA_CellWall_Glycosyl"/>
</dbReference>
<keyword evidence="5 6" id="KW-0472">Membrane</keyword>
<comment type="similarity">
    <text evidence="2">Belongs to the GtrA family.</text>
</comment>
<evidence type="ECO:0000259" key="7">
    <source>
        <dbReference type="Pfam" id="PF04138"/>
    </source>
</evidence>
<dbReference type="InterPro" id="IPR007267">
    <property type="entry name" value="GtrA_DPMS_TM"/>
</dbReference>
<keyword evidence="4 6" id="KW-1133">Transmembrane helix</keyword>
<dbReference type="GO" id="GO:0000271">
    <property type="term" value="P:polysaccharide biosynthetic process"/>
    <property type="evidence" value="ECO:0007669"/>
    <property type="project" value="InterPro"/>
</dbReference>
<feature type="transmembrane region" description="Helical" evidence="6">
    <location>
        <begin position="14"/>
        <end position="34"/>
    </location>
</feature>
<evidence type="ECO:0000256" key="3">
    <source>
        <dbReference type="ARBA" id="ARBA00022692"/>
    </source>
</evidence>
<dbReference type="EMBL" id="DVMW01000018">
    <property type="protein sequence ID" value="HIU35368.1"/>
    <property type="molecule type" value="Genomic_DNA"/>
</dbReference>
<organism evidence="8 9">
    <name type="scientific">Candidatus Fimenecus excrementigallinarum</name>
    <dbReference type="NCBI Taxonomy" id="2840816"/>
    <lineage>
        <taxon>Bacteria</taxon>
        <taxon>Bacillati</taxon>
        <taxon>Bacillota</taxon>
        <taxon>Clostridia</taxon>
        <taxon>Candidatus Fimenecus</taxon>
    </lineage>
</organism>
<feature type="domain" description="GtrA/DPMS transmembrane" evidence="7">
    <location>
        <begin position="17"/>
        <end position="147"/>
    </location>
</feature>
<evidence type="ECO:0000313" key="9">
    <source>
        <dbReference type="Proteomes" id="UP000824071"/>
    </source>
</evidence>
<evidence type="ECO:0000256" key="1">
    <source>
        <dbReference type="ARBA" id="ARBA00004141"/>
    </source>
</evidence>
<name>A0A9D1LCC2_9FIRM</name>
<dbReference type="PANTHER" id="PTHR38459">
    <property type="entry name" value="PROPHAGE BACTOPRENOL-LINKED GLUCOSE TRANSLOCASE HOMOLOG"/>
    <property type="match status" value="1"/>
</dbReference>
<feature type="transmembrane region" description="Helical" evidence="6">
    <location>
        <begin position="81"/>
        <end position="104"/>
    </location>
</feature>
<dbReference type="Proteomes" id="UP000824071">
    <property type="component" value="Unassembled WGS sequence"/>
</dbReference>
<protein>
    <submittedName>
        <fullName evidence="8">GtrA family protein</fullName>
    </submittedName>
</protein>